<keyword evidence="1" id="KW-0812">Transmembrane</keyword>
<sequence>MSESAFVHHGRLGAVIRLSVVNALLNIVTLSLWRFWGKTRVRAYLWGHTTIWGEPLEYVGRGGELFIGFLLAMLVVFTPYMILVTVAQLMLVEENPLGALLFALAQFSLFFLIGVGLYRARRYLMTRTVWRGLRAGLDGSALTFALLILGHIVLMGLTLGWSAPWMSVKIERYRLNHTRFGDTGFTCDATSGSLYKRYALVWFSFIPVVASMAALSLLMDYPDPDAMEPGEFFAKLALVYVWLFGSILVFTALPLAAYNAAYWRQIAAHTRFDGIGFSFELGAWRLVRLFVGNALITALSLGILRPVASMRTLRTACQCLSMESQPDLSRLFAGTQPIPRTGEGLVAALDGVGEF</sequence>
<feature type="transmembrane region" description="Helical" evidence="1">
    <location>
        <begin position="12"/>
        <end position="33"/>
    </location>
</feature>
<organism evidence="2">
    <name type="scientific">Magnetospirillum gryphiswaldense</name>
    <dbReference type="NCBI Taxonomy" id="55518"/>
    <lineage>
        <taxon>Bacteria</taxon>
        <taxon>Pseudomonadati</taxon>
        <taxon>Pseudomonadota</taxon>
        <taxon>Alphaproteobacteria</taxon>
        <taxon>Rhodospirillales</taxon>
        <taxon>Rhodospirillaceae</taxon>
        <taxon>Magnetospirillum</taxon>
    </lineage>
</organism>
<feature type="transmembrane region" description="Helical" evidence="1">
    <location>
        <begin position="65"/>
        <end position="91"/>
    </location>
</feature>
<feature type="transmembrane region" description="Helical" evidence="1">
    <location>
        <begin position="199"/>
        <end position="218"/>
    </location>
</feature>
<name>A4TYY6_9PROT</name>
<proteinExistence type="predicted"/>
<keyword evidence="1" id="KW-1133">Transmembrane helix</keyword>
<accession>A4TYY6</accession>
<dbReference type="AlphaFoldDB" id="A4TYY6"/>
<reference evidence="2" key="1">
    <citation type="journal article" date="2007" name="J. Bacteriol.">
        <title>Comparative genome analysis of four magnetotactic bacteria reveals a complex set of group-specific genes implicated in magnetosome biomineralization and function.</title>
        <authorList>
            <person name="Richter M."/>
            <person name="Kube M."/>
            <person name="Bazylinski D.A."/>
            <person name="Lombardot T."/>
            <person name="Gloeckner F.O."/>
            <person name="Reinhardt R."/>
            <person name="Schueler D."/>
        </authorList>
    </citation>
    <scope>NUCLEOTIDE SEQUENCE</scope>
    <source>
        <strain evidence="2">MSR-1</strain>
    </source>
</reference>
<feature type="transmembrane region" description="Helical" evidence="1">
    <location>
        <begin position="141"/>
        <end position="163"/>
    </location>
</feature>
<dbReference type="RefSeq" id="WP_106002142.1">
    <property type="nucleotide sequence ID" value="NZ_CP027527.1"/>
</dbReference>
<protein>
    <recommendedName>
        <fullName evidence="3">DUF898 domain-containing protein</fullName>
    </recommendedName>
</protein>
<evidence type="ECO:0000313" key="2">
    <source>
        <dbReference type="EMBL" id="CAM75843.1"/>
    </source>
</evidence>
<dbReference type="Pfam" id="PF05987">
    <property type="entry name" value="DUF898"/>
    <property type="match status" value="1"/>
</dbReference>
<feature type="transmembrane region" description="Helical" evidence="1">
    <location>
        <begin position="97"/>
        <end position="120"/>
    </location>
</feature>
<dbReference type="InterPro" id="IPR010295">
    <property type="entry name" value="DUF898"/>
</dbReference>
<feature type="transmembrane region" description="Helical" evidence="1">
    <location>
        <begin position="239"/>
        <end position="263"/>
    </location>
</feature>
<gene>
    <name evidence="2" type="ORF">MGR_0459</name>
</gene>
<keyword evidence="1" id="KW-0472">Membrane</keyword>
<evidence type="ECO:0000256" key="1">
    <source>
        <dbReference type="SAM" id="Phobius"/>
    </source>
</evidence>
<feature type="transmembrane region" description="Helical" evidence="1">
    <location>
        <begin position="283"/>
        <end position="304"/>
    </location>
</feature>
<dbReference type="EMBL" id="CU459003">
    <property type="protein sequence ID" value="CAM75843.1"/>
    <property type="molecule type" value="Genomic_DNA"/>
</dbReference>
<evidence type="ECO:0008006" key="3">
    <source>
        <dbReference type="Google" id="ProtNLM"/>
    </source>
</evidence>